<accession>A0A941EYF3</accession>
<keyword evidence="3" id="KW-1185">Reference proteome</keyword>
<comment type="caution">
    <text evidence="2">The sequence shown here is derived from an EMBL/GenBank/DDBJ whole genome shotgun (WGS) entry which is preliminary data.</text>
</comment>
<name>A0A941EYF3_9ACTN</name>
<dbReference type="InterPro" id="IPR029058">
    <property type="entry name" value="AB_hydrolase_fold"/>
</dbReference>
<dbReference type="InterPro" id="IPR000639">
    <property type="entry name" value="Epox_hydrolase-like"/>
</dbReference>
<evidence type="ECO:0000259" key="1">
    <source>
        <dbReference type="Pfam" id="PF12697"/>
    </source>
</evidence>
<dbReference type="Pfam" id="PF12697">
    <property type="entry name" value="Abhydrolase_6"/>
    <property type="match status" value="1"/>
</dbReference>
<gene>
    <name evidence="2" type="ORF">KDL01_35720</name>
</gene>
<proteinExistence type="predicted"/>
<dbReference type="PRINTS" id="PR00111">
    <property type="entry name" value="ABHYDROLASE"/>
</dbReference>
<dbReference type="PRINTS" id="PR00412">
    <property type="entry name" value="EPOXHYDRLASE"/>
</dbReference>
<dbReference type="InterPro" id="IPR050228">
    <property type="entry name" value="Carboxylesterase_BioH"/>
</dbReference>
<protein>
    <submittedName>
        <fullName evidence="2">Alpha/beta hydrolase</fullName>
    </submittedName>
</protein>
<dbReference type="Proteomes" id="UP000675781">
    <property type="component" value="Unassembled WGS sequence"/>
</dbReference>
<dbReference type="Gene3D" id="3.40.50.1820">
    <property type="entry name" value="alpha/beta hydrolase"/>
    <property type="match status" value="1"/>
</dbReference>
<dbReference type="RefSeq" id="WP_212533124.1">
    <property type="nucleotide sequence ID" value="NZ_JAGSOG010000315.1"/>
</dbReference>
<dbReference type="GO" id="GO:0016787">
    <property type="term" value="F:hydrolase activity"/>
    <property type="evidence" value="ECO:0007669"/>
    <property type="project" value="UniProtKB-KW"/>
</dbReference>
<reference evidence="2" key="1">
    <citation type="submission" date="2021-04" db="EMBL/GenBank/DDBJ databases">
        <title>Genome based classification of Actinospica acidithermotolerans sp. nov., an actinobacterium isolated from an Indonesian hot spring.</title>
        <authorList>
            <person name="Kusuma A.B."/>
            <person name="Putra K.E."/>
            <person name="Nafisah S."/>
            <person name="Loh J."/>
            <person name="Nouioui I."/>
            <person name="Goodfellow M."/>
        </authorList>
    </citation>
    <scope>NUCLEOTIDE SEQUENCE</scope>
    <source>
        <strain evidence="2">CSCA 57</strain>
    </source>
</reference>
<dbReference type="SUPFAM" id="SSF53474">
    <property type="entry name" value="alpha/beta-Hydrolases"/>
    <property type="match status" value="1"/>
</dbReference>
<evidence type="ECO:0000313" key="2">
    <source>
        <dbReference type="EMBL" id="MBR7838672.1"/>
    </source>
</evidence>
<evidence type="ECO:0000313" key="3">
    <source>
        <dbReference type="Proteomes" id="UP000675781"/>
    </source>
</evidence>
<dbReference type="InterPro" id="IPR000073">
    <property type="entry name" value="AB_hydrolase_1"/>
</dbReference>
<dbReference type="PANTHER" id="PTHR43194">
    <property type="entry name" value="HYDROLASE ALPHA/BETA FOLD FAMILY"/>
    <property type="match status" value="1"/>
</dbReference>
<organism evidence="2 3">
    <name type="scientific">Actinospica durhamensis</name>
    <dbReference type="NCBI Taxonomy" id="1508375"/>
    <lineage>
        <taxon>Bacteria</taxon>
        <taxon>Bacillati</taxon>
        <taxon>Actinomycetota</taxon>
        <taxon>Actinomycetes</taxon>
        <taxon>Catenulisporales</taxon>
        <taxon>Actinospicaceae</taxon>
        <taxon>Actinospica</taxon>
    </lineage>
</organism>
<dbReference type="AlphaFoldDB" id="A0A941EYF3"/>
<sequence length="283" mass="29695">MSEETSTAPPSATSAFASADGVLAYLDAGPRDGVPLVLLHSAFVDHTEFDDLVPALVGAGHRVIAPDARGHGSSANATRPFRQTDDLADLLRHLGLGAPAVLVGVSMGAMIALDTAVEHPELVRAVVISGRGYGNTDLADPWAAAQHTKAAAALAAGDIPGWLDAFVGWLPGPHRRPDQVDPDLLRRVRVMAMRTLMKHTPDEPDLRRPLADAAARARTLAVPVLAVNGRLDAPGPLATVAALIDSVPDGRTVWLDGAAHYAPMEQPEQYARIVVEFARAVAG</sequence>
<feature type="domain" description="AB hydrolase-1" evidence="1">
    <location>
        <begin position="36"/>
        <end position="272"/>
    </location>
</feature>
<dbReference type="PANTHER" id="PTHR43194:SF2">
    <property type="entry name" value="PEROXISOMAL MEMBRANE PROTEIN LPX1"/>
    <property type="match status" value="1"/>
</dbReference>
<dbReference type="EMBL" id="JAGSOG010000315">
    <property type="protein sequence ID" value="MBR7838672.1"/>
    <property type="molecule type" value="Genomic_DNA"/>
</dbReference>
<keyword evidence="2" id="KW-0378">Hydrolase</keyword>